<evidence type="ECO:0000313" key="3">
    <source>
        <dbReference type="EMBL" id="RVT57009.1"/>
    </source>
</evidence>
<organism evidence="3 4">
    <name type="scientific">Niallia taxi</name>
    <dbReference type="NCBI Taxonomy" id="2499688"/>
    <lineage>
        <taxon>Bacteria</taxon>
        <taxon>Bacillati</taxon>
        <taxon>Bacillota</taxon>
        <taxon>Bacilli</taxon>
        <taxon>Bacillales</taxon>
        <taxon>Bacillaceae</taxon>
        <taxon>Niallia</taxon>
    </lineage>
</organism>
<dbReference type="AlphaFoldDB" id="A0A3S2TR98"/>
<gene>
    <name evidence="3" type="ORF">EM808_25740</name>
</gene>
<reference evidence="3 4" key="1">
    <citation type="submission" date="2019-01" db="EMBL/GenBank/DDBJ databases">
        <title>Bacillus sp. M5HDSG1-1, whole genome shotgun sequence.</title>
        <authorList>
            <person name="Tuo L."/>
        </authorList>
    </citation>
    <scope>NUCLEOTIDE SEQUENCE [LARGE SCALE GENOMIC DNA]</scope>
    <source>
        <strain evidence="3 4">M5HDSG1-1</strain>
    </source>
</reference>
<keyword evidence="1" id="KW-0175">Coiled coil</keyword>
<accession>A0A3S2TR98</accession>
<dbReference type="GeneID" id="87619965"/>
<feature type="transmembrane region" description="Helical" evidence="2">
    <location>
        <begin position="21"/>
        <end position="43"/>
    </location>
</feature>
<evidence type="ECO:0000256" key="1">
    <source>
        <dbReference type="SAM" id="Coils"/>
    </source>
</evidence>
<evidence type="ECO:0000313" key="4">
    <source>
        <dbReference type="Proteomes" id="UP000288024"/>
    </source>
</evidence>
<evidence type="ECO:0000256" key="2">
    <source>
        <dbReference type="SAM" id="Phobius"/>
    </source>
</evidence>
<comment type="caution">
    <text evidence="3">The sequence shown here is derived from an EMBL/GenBank/DDBJ whole genome shotgun (WGS) entry which is preliminary data.</text>
</comment>
<dbReference type="RefSeq" id="WP_127742265.1">
    <property type="nucleotide sequence ID" value="NZ_CAJCKN010000031.1"/>
</dbReference>
<name>A0A3S2TR98_9BACI</name>
<feature type="coiled-coil region" evidence="1">
    <location>
        <begin position="200"/>
        <end position="284"/>
    </location>
</feature>
<keyword evidence="2" id="KW-0812">Transmembrane</keyword>
<protein>
    <submittedName>
        <fullName evidence="3">Uncharacterized protein</fullName>
    </submittedName>
</protein>
<keyword evidence="4" id="KW-1185">Reference proteome</keyword>
<sequence>MKEKLLEIRKKAIQFRKKLKLSLTQLYLTCFGVFVATFLFIFISPMIFGGNYSYAEAKVNEDYPINNGVELALTKKEYNPEKQFMRLDFSIEKSNSNSNLSNIEYQISSQYIKDRKQLDVEVTKVNDNYVVAIIKGIPEGYSVLSTTIKPEYVHPEIEKVDDLNDREVKIYINENRKIENNELKIGTEKQYQIEYISYQQKEIEQQIEESKKEISKNNLAIEEVNKTIEKLENEMSYQTESEKFTTQKDVNSNKTKIQQFEEKIDLSNQNIDELNEKMKLLEEKKAAIN</sequence>
<keyword evidence="2" id="KW-1133">Transmembrane helix</keyword>
<keyword evidence="2" id="KW-0472">Membrane</keyword>
<dbReference type="EMBL" id="RZTZ01000020">
    <property type="protein sequence ID" value="RVT57009.1"/>
    <property type="molecule type" value="Genomic_DNA"/>
</dbReference>
<dbReference type="Proteomes" id="UP000288024">
    <property type="component" value="Unassembled WGS sequence"/>
</dbReference>
<proteinExistence type="predicted"/>